<dbReference type="EMBL" id="JARBHB010000003">
    <property type="protein sequence ID" value="KAJ8888186.1"/>
    <property type="molecule type" value="Genomic_DNA"/>
</dbReference>
<organism evidence="1 2">
    <name type="scientific">Dryococelus australis</name>
    <dbReference type="NCBI Taxonomy" id="614101"/>
    <lineage>
        <taxon>Eukaryota</taxon>
        <taxon>Metazoa</taxon>
        <taxon>Ecdysozoa</taxon>
        <taxon>Arthropoda</taxon>
        <taxon>Hexapoda</taxon>
        <taxon>Insecta</taxon>
        <taxon>Pterygota</taxon>
        <taxon>Neoptera</taxon>
        <taxon>Polyneoptera</taxon>
        <taxon>Phasmatodea</taxon>
        <taxon>Verophasmatodea</taxon>
        <taxon>Anareolatae</taxon>
        <taxon>Phasmatidae</taxon>
        <taxon>Eurycanthinae</taxon>
        <taxon>Dryococelus</taxon>
    </lineage>
</organism>
<dbReference type="Proteomes" id="UP001159363">
    <property type="component" value="Chromosome 3"/>
</dbReference>
<reference evidence="1 2" key="1">
    <citation type="submission" date="2023-02" db="EMBL/GenBank/DDBJ databases">
        <title>LHISI_Scaffold_Assembly.</title>
        <authorList>
            <person name="Stuart O.P."/>
            <person name="Cleave R."/>
            <person name="Magrath M.J.L."/>
            <person name="Mikheyev A.S."/>
        </authorList>
    </citation>
    <scope>NUCLEOTIDE SEQUENCE [LARGE SCALE GENOMIC DNA]</scope>
    <source>
        <strain evidence="1">Daus_M_001</strain>
        <tissue evidence="1">Leg muscle</tissue>
    </source>
</reference>
<name>A0ABQ9HVS9_9NEOP</name>
<evidence type="ECO:0000313" key="1">
    <source>
        <dbReference type="EMBL" id="KAJ8888186.1"/>
    </source>
</evidence>
<protein>
    <submittedName>
        <fullName evidence="1">Uncharacterized protein</fullName>
    </submittedName>
</protein>
<keyword evidence="2" id="KW-1185">Reference proteome</keyword>
<accession>A0ABQ9HVS9</accession>
<evidence type="ECO:0000313" key="2">
    <source>
        <dbReference type="Proteomes" id="UP001159363"/>
    </source>
</evidence>
<comment type="caution">
    <text evidence="1">The sequence shown here is derived from an EMBL/GenBank/DDBJ whole genome shotgun (WGS) entry which is preliminary data.</text>
</comment>
<proteinExistence type="predicted"/>
<sequence>MQCCTNDEIEAITGDTNMLLLCDGSGGKVAEADARGVRRGWKVKIPVSRHSSETLRLKNAWQILLLTTFTVFPCLRRWVLRVSHGAVFKETSLEKKVDSGRFTWLQNKTHNSVTGVMDL</sequence>
<gene>
    <name evidence="1" type="ORF">PR048_007673</name>
</gene>